<evidence type="ECO:0000256" key="1">
    <source>
        <dbReference type="SAM" id="MobiDB-lite"/>
    </source>
</evidence>
<comment type="caution">
    <text evidence="2">The sequence shown here is derived from an EMBL/GenBank/DDBJ whole genome shotgun (WGS) entry which is preliminary data.</text>
</comment>
<dbReference type="EMBL" id="LCDG01000008">
    <property type="protein sequence ID" value="KKS47380.1"/>
    <property type="molecule type" value="Genomic_DNA"/>
</dbReference>
<evidence type="ECO:0000313" key="3">
    <source>
        <dbReference type="Proteomes" id="UP000034704"/>
    </source>
</evidence>
<dbReference type="Proteomes" id="UP000034704">
    <property type="component" value="Unassembled WGS sequence"/>
</dbReference>
<evidence type="ECO:0000313" key="2">
    <source>
        <dbReference type="EMBL" id="KKS47380.1"/>
    </source>
</evidence>
<sequence length="173" mass="19431">MEFKQSLELGATTEQQRENYEKNSLNKVQAGTHLIEKLLGRGLTKEGVIFADAKAEDKYRSLLKDGEISEEEFVYLTENDIEANEGGLGIIGTHNTINGIVHGNQVLVKRENHVKDDNHVDYSYEAQINGQDIEMNQQEGEAVYDELLGVIRKRDEILGRIAKSEAKEIVGTK</sequence>
<organism evidence="2 3">
    <name type="scientific">Candidatus Nomurabacteria bacterium GW2011_GWC2_42_20</name>
    <dbReference type="NCBI Taxonomy" id="1618756"/>
    <lineage>
        <taxon>Bacteria</taxon>
        <taxon>Candidatus Nomuraibacteriota</taxon>
    </lineage>
</organism>
<name>A0A0G0ZF56_9BACT</name>
<dbReference type="AlphaFoldDB" id="A0A0G0ZF56"/>
<protein>
    <submittedName>
        <fullName evidence="2">Uncharacterized protein</fullName>
    </submittedName>
</protein>
<reference evidence="2 3" key="1">
    <citation type="journal article" date="2015" name="Nature">
        <title>rRNA introns, odd ribosomes, and small enigmatic genomes across a large radiation of phyla.</title>
        <authorList>
            <person name="Brown C.T."/>
            <person name="Hug L.A."/>
            <person name="Thomas B.C."/>
            <person name="Sharon I."/>
            <person name="Castelle C.J."/>
            <person name="Singh A."/>
            <person name="Wilkins M.J."/>
            <person name="Williams K.H."/>
            <person name="Banfield J.F."/>
        </authorList>
    </citation>
    <scope>NUCLEOTIDE SEQUENCE [LARGE SCALE GENOMIC DNA]</scope>
</reference>
<proteinExistence type="predicted"/>
<gene>
    <name evidence="2" type="ORF">UV12_C0008G0048</name>
</gene>
<feature type="region of interest" description="Disordered" evidence="1">
    <location>
        <begin position="1"/>
        <end position="22"/>
    </location>
</feature>
<accession>A0A0G0ZF56</accession>